<dbReference type="HOGENOM" id="CLU_567517_0_0_1"/>
<accession>C7YUD8</accession>
<feature type="region of interest" description="Disordered" evidence="1">
    <location>
        <begin position="453"/>
        <end position="481"/>
    </location>
</feature>
<name>C7YUD8_FUSV7</name>
<evidence type="ECO:0000256" key="1">
    <source>
        <dbReference type="SAM" id="MobiDB-lite"/>
    </source>
</evidence>
<proteinExistence type="predicted"/>
<dbReference type="EMBL" id="GG698900">
    <property type="protein sequence ID" value="EEU44786.1"/>
    <property type="molecule type" value="Genomic_DNA"/>
</dbReference>
<dbReference type="OrthoDB" id="5244495at2759"/>
<dbReference type="VEuPathDB" id="FungiDB:NECHADRAFT_84887"/>
<dbReference type="AlphaFoldDB" id="C7YUD8"/>
<keyword evidence="3" id="KW-1185">Reference proteome</keyword>
<protein>
    <submittedName>
        <fullName evidence="2">Uncharacterized protein</fullName>
    </submittedName>
</protein>
<dbReference type="eggNOG" id="ENOG502RPZR">
    <property type="taxonomic scope" value="Eukaryota"/>
</dbReference>
<dbReference type="RefSeq" id="XP_003050499.1">
    <property type="nucleotide sequence ID" value="XM_003050453.1"/>
</dbReference>
<dbReference type="Proteomes" id="UP000005206">
    <property type="component" value="Chromosome 9"/>
</dbReference>
<feature type="region of interest" description="Disordered" evidence="1">
    <location>
        <begin position="382"/>
        <end position="402"/>
    </location>
</feature>
<evidence type="ECO:0000313" key="3">
    <source>
        <dbReference type="Proteomes" id="UP000005206"/>
    </source>
</evidence>
<evidence type="ECO:0000313" key="2">
    <source>
        <dbReference type="EMBL" id="EEU44786.1"/>
    </source>
</evidence>
<gene>
    <name evidence="2" type="ORF">NECHADRAFT_84887</name>
</gene>
<feature type="compositionally biased region" description="Polar residues" evidence="1">
    <location>
        <begin position="311"/>
        <end position="345"/>
    </location>
</feature>
<dbReference type="KEGG" id="nhe:NECHADRAFT_84887"/>
<organism evidence="2 3">
    <name type="scientific">Fusarium vanettenii (strain ATCC MYA-4622 / CBS 123669 / FGSC 9596 / NRRL 45880 / 77-13-4)</name>
    <name type="common">Fusarium solani subsp. pisi</name>
    <dbReference type="NCBI Taxonomy" id="660122"/>
    <lineage>
        <taxon>Eukaryota</taxon>
        <taxon>Fungi</taxon>
        <taxon>Dikarya</taxon>
        <taxon>Ascomycota</taxon>
        <taxon>Pezizomycotina</taxon>
        <taxon>Sordariomycetes</taxon>
        <taxon>Hypocreomycetidae</taxon>
        <taxon>Hypocreales</taxon>
        <taxon>Nectriaceae</taxon>
        <taxon>Fusarium</taxon>
        <taxon>Fusarium solani species complex</taxon>
        <taxon>Fusarium vanettenii</taxon>
    </lineage>
</organism>
<sequence length="481" mass="51593">MGGKVWSTEEERVFWEVVVPVSPHAANPAKRLLTWPQCAELMTREVGANARREYTNTMLYEHHYQNFKPGAKSPKANPFLEKHLRDIEWYKENKTSPPPAPAQAPTSDDTLTSLLNEINKPKPKAKRGRKAALPACDGPGVGVDFMYKAAYGRDLAEDTALFMDFHHGGQDSLTNAATNTTVDSSAKPAVSRAAKSGTTTTPDAADVYKFITERGLPGGGLSFFTPINQGGRNTVASSSANLAASTAASTATNSFAKLAIAPAANSSANSFANPPAGNLGSAPGPLASGQRKPSMAIRRQAKATKFAQPVRQPSTSQAPVTQPSGPNALLSRQPQSFGSGIRGTTTGAYQDVRRTQGLTATTTTQTQGSSSYAPFYQNYATTSQQTPTRASYQTSTQAPGQSSVQLTFHTPAPSKEEGPLRLPSIREMFPFTFTGGKQEVFARQVADAMLQSRKRSISVEDEEMPAPKRRPLPDHPTPHQN</sequence>
<dbReference type="GeneID" id="9665547"/>
<reference evidence="2 3" key="1">
    <citation type="journal article" date="2009" name="PLoS Genet.">
        <title>The genome of Nectria haematococca: contribution of supernumerary chromosomes to gene expansion.</title>
        <authorList>
            <person name="Coleman J.J."/>
            <person name="Rounsley S.D."/>
            <person name="Rodriguez-Carres M."/>
            <person name="Kuo A."/>
            <person name="Wasmann C.C."/>
            <person name="Grimwood J."/>
            <person name="Schmutz J."/>
            <person name="Taga M."/>
            <person name="White G.J."/>
            <person name="Zhou S."/>
            <person name="Schwartz D.C."/>
            <person name="Freitag M."/>
            <person name="Ma L.J."/>
            <person name="Danchin E.G."/>
            <person name="Henrissat B."/>
            <person name="Coutinho P.M."/>
            <person name="Nelson D.R."/>
            <person name="Straney D."/>
            <person name="Napoli C.A."/>
            <person name="Barker B.M."/>
            <person name="Gribskov M."/>
            <person name="Rep M."/>
            <person name="Kroken S."/>
            <person name="Molnar I."/>
            <person name="Rensing C."/>
            <person name="Kennell J.C."/>
            <person name="Zamora J."/>
            <person name="Farman M.L."/>
            <person name="Selker E.U."/>
            <person name="Salamov A."/>
            <person name="Shapiro H."/>
            <person name="Pangilinan J."/>
            <person name="Lindquist E."/>
            <person name="Lamers C."/>
            <person name="Grigoriev I.V."/>
            <person name="Geiser D.M."/>
            <person name="Covert S.F."/>
            <person name="Temporini E."/>
            <person name="Vanetten H.D."/>
        </authorList>
    </citation>
    <scope>NUCLEOTIDE SEQUENCE [LARGE SCALE GENOMIC DNA]</scope>
    <source>
        <strain evidence="3">ATCC MYA-4622 / CBS 123669 / FGSC 9596 / NRRL 45880 / 77-13-4</strain>
    </source>
</reference>
<dbReference type="STRING" id="660122.C7YUD8"/>
<feature type="region of interest" description="Disordered" evidence="1">
    <location>
        <begin position="275"/>
        <end position="345"/>
    </location>
</feature>
<dbReference type="InParanoid" id="C7YUD8"/>
<feature type="compositionally biased region" description="Basic and acidic residues" evidence="1">
    <location>
        <begin position="471"/>
        <end position="481"/>
    </location>
</feature>